<dbReference type="RefSeq" id="WP_201673512.1">
    <property type="nucleotide sequence ID" value="NZ_JAEQNE010000001.1"/>
</dbReference>
<keyword evidence="3" id="KW-1185">Reference proteome</keyword>
<comment type="caution">
    <text evidence="2">The sequence shown here is derived from an EMBL/GenBank/DDBJ whole genome shotgun (WGS) entry which is preliminary data.</text>
</comment>
<dbReference type="EMBL" id="JAEQNE010000001">
    <property type="protein sequence ID" value="MBL0390940.1"/>
    <property type="molecule type" value="Genomic_DNA"/>
</dbReference>
<accession>A0A936YZP9</accession>
<proteinExistence type="predicted"/>
<dbReference type="Proteomes" id="UP000599109">
    <property type="component" value="Unassembled WGS sequence"/>
</dbReference>
<evidence type="ECO:0000256" key="1">
    <source>
        <dbReference type="SAM" id="MobiDB-lite"/>
    </source>
</evidence>
<reference evidence="2 3" key="1">
    <citation type="journal article" date="2017" name="Int. J. Syst. Evol. Microbiol.">
        <title>Ramlibacter monticola sp. nov., isolated from forest soil.</title>
        <authorList>
            <person name="Chaudhary D.K."/>
            <person name="Kim J."/>
        </authorList>
    </citation>
    <scope>NUCLEOTIDE SEQUENCE [LARGE SCALE GENOMIC DNA]</scope>
    <source>
        <strain evidence="2 3">KACC 19175</strain>
    </source>
</reference>
<evidence type="ECO:0000313" key="3">
    <source>
        <dbReference type="Proteomes" id="UP000599109"/>
    </source>
</evidence>
<protein>
    <submittedName>
        <fullName evidence="2">Uncharacterized protein</fullName>
    </submittedName>
</protein>
<dbReference type="AlphaFoldDB" id="A0A936YZP9"/>
<name>A0A936YZP9_9BURK</name>
<feature type="region of interest" description="Disordered" evidence="1">
    <location>
        <begin position="301"/>
        <end position="329"/>
    </location>
</feature>
<organism evidence="2 3">
    <name type="scientific">Ramlibacter monticola</name>
    <dbReference type="NCBI Taxonomy" id="1926872"/>
    <lineage>
        <taxon>Bacteria</taxon>
        <taxon>Pseudomonadati</taxon>
        <taxon>Pseudomonadota</taxon>
        <taxon>Betaproteobacteria</taxon>
        <taxon>Burkholderiales</taxon>
        <taxon>Comamonadaceae</taxon>
        <taxon>Ramlibacter</taxon>
    </lineage>
</organism>
<evidence type="ECO:0000313" key="2">
    <source>
        <dbReference type="EMBL" id="MBL0390940.1"/>
    </source>
</evidence>
<sequence>MTIEVPVLRLGLAGFGEAQQKLVEEAAKAASSPRAAWETGPFADADAWWLEGRRTLLMPNKHLRVQPAVPSGRSVQIALADVDRPVAFSLPLAAPDFKPAVSFELENRTAAVKVLHQFASWMQLALAHFCLGSSIAEKQPTLGAGSWEVLHEGDLVAVVDLKLGAAVDPQAGPADFDDATWCVRAHGGVVIPPGWPRASVSQLMWQYAQRTQRDLLPPHYRTRPLFFRRPPRLAQRQLKDAHLLLMRELVAQPGMDFEALQHATGLADAPLARCLSALYVVGSITSNPRRASAATQLAAAVRDSGPPSRQSLFESVGDTVPRPSDLAPRRALDLTAPLPLMRD</sequence>
<gene>
    <name evidence="2" type="ORF">JJ685_07270</name>
</gene>